<dbReference type="PIRSF" id="PIRSF000915">
    <property type="entry name" value="PGP-type_phosphatase"/>
    <property type="match status" value="1"/>
</dbReference>
<evidence type="ECO:0000256" key="8">
    <source>
        <dbReference type="SAM" id="MobiDB-lite"/>
    </source>
</evidence>
<evidence type="ECO:0000256" key="3">
    <source>
        <dbReference type="ARBA" id="ARBA00066659"/>
    </source>
</evidence>
<dbReference type="PANTHER" id="PTHR19288">
    <property type="entry name" value="4-NITROPHENYLPHOSPHATASE-RELATED"/>
    <property type="match status" value="1"/>
</dbReference>
<dbReference type="OrthoDB" id="413953at2759"/>
<dbReference type="GO" id="GO:0005737">
    <property type="term" value="C:cytoplasm"/>
    <property type="evidence" value="ECO:0007669"/>
    <property type="project" value="TreeGrafter"/>
</dbReference>
<evidence type="ECO:0000313" key="10">
    <source>
        <dbReference type="Proteomes" id="UP000320762"/>
    </source>
</evidence>
<evidence type="ECO:0000256" key="6">
    <source>
        <dbReference type="PIRSR" id="PIRSR000915-2"/>
    </source>
</evidence>
<comment type="catalytic activity">
    <reaction evidence="2">
        <text>4-nitrophenyl phosphate + H2O = 4-nitrophenol + phosphate + H(+)</text>
        <dbReference type="Rhea" id="RHEA:21664"/>
        <dbReference type="ChEBI" id="CHEBI:15377"/>
        <dbReference type="ChEBI" id="CHEBI:15378"/>
        <dbReference type="ChEBI" id="CHEBI:43474"/>
        <dbReference type="ChEBI" id="CHEBI:57917"/>
        <dbReference type="ChEBI" id="CHEBI:61146"/>
        <dbReference type="EC" id="3.1.3.41"/>
    </reaction>
</comment>
<dbReference type="Proteomes" id="UP000320762">
    <property type="component" value="Unassembled WGS sequence"/>
</dbReference>
<dbReference type="STRING" id="97359.A0A550CRU9"/>
<dbReference type="InterPro" id="IPR006357">
    <property type="entry name" value="HAD-SF_hydro_IIA"/>
</dbReference>
<feature type="active site" description="Proton donor" evidence="5">
    <location>
        <position position="56"/>
    </location>
</feature>
<keyword evidence="10" id="KW-1185">Reference proteome</keyword>
<dbReference type="AlphaFoldDB" id="A0A550CRU9"/>
<dbReference type="SUPFAM" id="SSF56784">
    <property type="entry name" value="HAD-like"/>
    <property type="match status" value="1"/>
</dbReference>
<dbReference type="InterPro" id="IPR036412">
    <property type="entry name" value="HAD-like_sf"/>
</dbReference>
<feature type="binding site" evidence="7">
    <location>
        <position position="56"/>
    </location>
    <ligand>
        <name>Mg(2+)</name>
        <dbReference type="ChEBI" id="CHEBI:18420"/>
    </ligand>
</feature>
<organism evidence="9 10">
    <name type="scientific">Schizophyllum amplum</name>
    <dbReference type="NCBI Taxonomy" id="97359"/>
    <lineage>
        <taxon>Eukaryota</taxon>
        <taxon>Fungi</taxon>
        <taxon>Dikarya</taxon>
        <taxon>Basidiomycota</taxon>
        <taxon>Agaricomycotina</taxon>
        <taxon>Agaricomycetes</taxon>
        <taxon>Agaricomycetidae</taxon>
        <taxon>Agaricales</taxon>
        <taxon>Schizophyllaceae</taxon>
        <taxon>Schizophyllum</taxon>
    </lineage>
</organism>
<feature type="region of interest" description="Disordered" evidence="8">
    <location>
        <begin position="1"/>
        <end position="32"/>
    </location>
</feature>
<keyword evidence="1" id="KW-0378">Hydrolase</keyword>
<dbReference type="GO" id="GO:0046872">
    <property type="term" value="F:metal ion binding"/>
    <property type="evidence" value="ECO:0007669"/>
    <property type="project" value="UniProtKB-KW"/>
</dbReference>
<feature type="active site" description="Nucleophile" evidence="5">
    <location>
        <position position="54"/>
    </location>
</feature>
<gene>
    <name evidence="9" type="ORF">BD626DRAFT_101842</name>
</gene>
<comment type="caution">
    <text evidence="9">The sequence shown here is derived from an EMBL/GenBank/DDBJ whole genome shotgun (WGS) entry which is preliminary data.</text>
</comment>
<dbReference type="Pfam" id="PF13344">
    <property type="entry name" value="Hydrolase_6"/>
    <property type="match status" value="1"/>
</dbReference>
<accession>A0A550CRU9</accession>
<protein>
    <recommendedName>
        <fullName evidence="4">4-nitrophenylphosphatase</fullName>
        <ecNumber evidence="3">3.1.3.41</ecNumber>
    </recommendedName>
</protein>
<dbReference type="InterPro" id="IPR023214">
    <property type="entry name" value="HAD_sf"/>
</dbReference>
<name>A0A550CRU9_9AGAR</name>
<evidence type="ECO:0000256" key="2">
    <source>
        <dbReference type="ARBA" id="ARBA00050247"/>
    </source>
</evidence>
<evidence type="ECO:0000256" key="7">
    <source>
        <dbReference type="PIRSR" id="PIRSR000915-3"/>
    </source>
</evidence>
<keyword evidence="7" id="KW-0479">Metal-binding</keyword>
<dbReference type="EMBL" id="VDMD01000002">
    <property type="protein sequence ID" value="TRM67511.1"/>
    <property type="molecule type" value="Genomic_DNA"/>
</dbReference>
<evidence type="ECO:0000256" key="4">
    <source>
        <dbReference type="ARBA" id="ARBA00069197"/>
    </source>
</evidence>
<feature type="binding site" evidence="7">
    <location>
        <position position="54"/>
    </location>
    <ligand>
        <name>Mg(2+)</name>
        <dbReference type="ChEBI" id="CHEBI:18420"/>
    </ligand>
</feature>
<dbReference type="PANTHER" id="PTHR19288:SF46">
    <property type="entry name" value="HALOACID DEHALOGENASE-LIKE HYDROLASE DOMAIN-CONTAINING PROTEIN 2"/>
    <property type="match status" value="1"/>
</dbReference>
<keyword evidence="7" id="KW-0460">Magnesium</keyword>
<reference evidence="9 10" key="1">
    <citation type="journal article" date="2019" name="New Phytol.">
        <title>Comparative genomics reveals unique wood-decay strategies and fruiting body development in the Schizophyllaceae.</title>
        <authorList>
            <person name="Almasi E."/>
            <person name="Sahu N."/>
            <person name="Krizsan K."/>
            <person name="Balint B."/>
            <person name="Kovacs G.M."/>
            <person name="Kiss B."/>
            <person name="Cseklye J."/>
            <person name="Drula E."/>
            <person name="Henrissat B."/>
            <person name="Nagy I."/>
            <person name="Chovatia M."/>
            <person name="Adam C."/>
            <person name="LaButti K."/>
            <person name="Lipzen A."/>
            <person name="Riley R."/>
            <person name="Grigoriev I.V."/>
            <person name="Nagy L.G."/>
        </authorList>
    </citation>
    <scope>NUCLEOTIDE SEQUENCE [LARGE SCALE GENOMIC DNA]</scope>
    <source>
        <strain evidence="9 10">NL-1724</strain>
    </source>
</reference>
<proteinExistence type="predicted"/>
<sequence>MDARTTTLSTESTAPTRQGTPVAPLAPSAPKSAPIVTLSDPKTIVDSYDAFLFDCDGVLWHGDRLVPGAKDMLAALRARGKTVLFITNNATKSREEYKTKFDKLGIAAEATEIHTSASATARYVASVLKLSEQARPKAYIVGMEGLEIELRNAGIECIGGSDPAHNPSMTTPPDLTTVHDSMDDKVGAVICGLDTRVNYLKLARAFAYLQNPETHFVATNIDATYPHSSGLLPGAGSVSAMLRYSTKREPLAIGKPSSAMWDAVRVSAKLPQGRTLMVGDRLDTDIAFGKSGGVGTLLVLSGIASTADVTPANAPDYVLNSVADLLSALQA</sequence>
<dbReference type="InterPro" id="IPR006349">
    <property type="entry name" value="PGP_euk"/>
</dbReference>
<dbReference type="EC" id="3.1.3.41" evidence="3"/>
<evidence type="ECO:0000313" key="9">
    <source>
        <dbReference type="EMBL" id="TRM67511.1"/>
    </source>
</evidence>
<dbReference type="Gene3D" id="3.40.50.1000">
    <property type="entry name" value="HAD superfamily/HAD-like"/>
    <property type="match status" value="2"/>
</dbReference>
<evidence type="ECO:0000256" key="5">
    <source>
        <dbReference type="PIRSR" id="PIRSR000915-1"/>
    </source>
</evidence>
<dbReference type="FunFam" id="3.40.50.1000:FF:000039">
    <property type="entry name" value="Phosphoglycolate phosphatase"/>
    <property type="match status" value="1"/>
</dbReference>
<comment type="cofactor">
    <cofactor evidence="7">
        <name>Mg(2+)</name>
        <dbReference type="ChEBI" id="CHEBI:18420"/>
    </cofactor>
    <text evidence="7">Divalent metal ions. Mg(2+) is the most effective.</text>
</comment>
<dbReference type="GO" id="GO:0008967">
    <property type="term" value="F:phosphoglycolate phosphatase activity"/>
    <property type="evidence" value="ECO:0007669"/>
    <property type="project" value="TreeGrafter"/>
</dbReference>
<feature type="binding site" evidence="7">
    <location>
        <position position="280"/>
    </location>
    <ligand>
        <name>Mg(2+)</name>
        <dbReference type="ChEBI" id="CHEBI:18420"/>
    </ligand>
</feature>
<dbReference type="NCBIfam" id="TIGR01452">
    <property type="entry name" value="PGP_euk"/>
    <property type="match status" value="1"/>
</dbReference>
<evidence type="ECO:0000256" key="1">
    <source>
        <dbReference type="ARBA" id="ARBA00022801"/>
    </source>
</evidence>
<feature type="binding site" evidence="6">
    <location>
        <position position="255"/>
    </location>
    <ligand>
        <name>substrate</name>
    </ligand>
</feature>
<dbReference type="GO" id="GO:0004035">
    <property type="term" value="F:alkaline phosphatase activity"/>
    <property type="evidence" value="ECO:0007669"/>
    <property type="project" value="TreeGrafter"/>
</dbReference>
<dbReference type="NCBIfam" id="TIGR01460">
    <property type="entry name" value="HAD-SF-IIA"/>
    <property type="match status" value="1"/>
</dbReference>
<dbReference type="Pfam" id="PF13242">
    <property type="entry name" value="Hydrolase_like"/>
    <property type="match status" value="1"/>
</dbReference>